<dbReference type="Pfam" id="PF03235">
    <property type="entry name" value="GmrSD_N"/>
    <property type="match status" value="1"/>
</dbReference>
<dbReference type="EMBL" id="QRUU01000011">
    <property type="protein sequence ID" value="RGR98592.1"/>
    <property type="molecule type" value="Genomic_DNA"/>
</dbReference>
<dbReference type="AlphaFoldDB" id="A0A412GUU1"/>
<feature type="domain" description="GmrSD restriction endonucleases N-terminal" evidence="1">
    <location>
        <begin position="171"/>
        <end position="327"/>
    </location>
</feature>
<dbReference type="InterPro" id="IPR057156">
    <property type="entry name" value="DUF7834"/>
</dbReference>
<accession>A0A412GUU1</accession>
<comment type="caution">
    <text evidence="3">The sequence shown here is derived from an EMBL/GenBank/DDBJ whole genome shotgun (WGS) entry which is preliminary data.</text>
</comment>
<name>A0A412GUU1_9BACT</name>
<dbReference type="Proteomes" id="UP000285864">
    <property type="component" value="Unassembled WGS sequence"/>
</dbReference>
<dbReference type="RefSeq" id="WP_118431376.1">
    <property type="nucleotide sequence ID" value="NZ_QRUU01000011.1"/>
</dbReference>
<dbReference type="PANTHER" id="PTHR35149">
    <property type="entry name" value="SLL5132 PROTEIN"/>
    <property type="match status" value="1"/>
</dbReference>
<evidence type="ECO:0000313" key="3">
    <source>
        <dbReference type="EMBL" id="RGR98592.1"/>
    </source>
</evidence>
<dbReference type="InterPro" id="IPR004919">
    <property type="entry name" value="GmrSD_N"/>
</dbReference>
<dbReference type="PANTHER" id="PTHR35149:SF2">
    <property type="entry name" value="DUF262 DOMAIN-CONTAINING PROTEIN"/>
    <property type="match status" value="1"/>
</dbReference>
<organism evidence="3 4">
    <name type="scientific">Phocaeicola coprocola</name>
    <dbReference type="NCBI Taxonomy" id="310298"/>
    <lineage>
        <taxon>Bacteria</taxon>
        <taxon>Pseudomonadati</taxon>
        <taxon>Bacteroidota</taxon>
        <taxon>Bacteroidia</taxon>
        <taxon>Bacteroidales</taxon>
        <taxon>Bacteroidaceae</taxon>
        <taxon>Phocaeicola</taxon>
    </lineage>
</organism>
<reference evidence="3 4" key="1">
    <citation type="submission" date="2018-08" db="EMBL/GenBank/DDBJ databases">
        <title>A genome reference for cultivated species of the human gut microbiota.</title>
        <authorList>
            <person name="Zou Y."/>
            <person name="Xue W."/>
            <person name="Luo G."/>
        </authorList>
    </citation>
    <scope>NUCLEOTIDE SEQUENCE [LARGE SCALE GENOMIC DNA]</scope>
    <source>
        <strain evidence="3 4">AF24-2</strain>
    </source>
</reference>
<evidence type="ECO:0000313" key="4">
    <source>
        <dbReference type="Proteomes" id="UP000285864"/>
    </source>
</evidence>
<protein>
    <submittedName>
        <fullName evidence="3">DUF262 domain-containing protein</fullName>
    </submittedName>
</protein>
<sequence length="579" mass="68650">MLYINDWSINQLKKKYKKRRISDYSPSGSWQTSRYVHIYIDGFDDNLHYEYKIDGKWNGRVELHFEGDWETKYGALIDRLMNETQNSDELNWSEWYWGYRCQHSKKINTIEELFETMSYMMELFDKLIKNASSAMPSFEPQTIDCDLMLPQQDGKVDIFEKSLGDVLRLRLSIPNYQRIYCWEENNVKCLLNDVYEHICNNTTTPYRLGTIILHSHDGKYDIIDGQQRLVTLTLLLSEIGVRSHLLDEKFTSQRSIEYVAYNKYLIHEFVQRHLTIHDSIEKLKDMLEFSVLVLQNTSIDLAYTFFSNQNSRGVALTDYDLLKAHHLRYIPATCEQQSKHAAEKWNKMIEDGRSDNDDISQPDYVRTLDTYIYRLRKWMRKKECDDSLDNYRVKREYEAAPIVEEIPPFGEKFYFNEPIQGGSHFFAYVEQHVQKYHEFINTEEFKSIHNTIVGGSNQWYRDIIESLLFCYFLKFGNYYLSDALVVIMRILLQHRYISTRAIKASIVRYAGDSELVLIIDQATSPTFFLAEARNIAKELSYPLRKDMSPIMREMRMRASNISKKLENNIVVESFKNLNR</sequence>
<feature type="domain" description="DUF7834" evidence="2">
    <location>
        <begin position="339"/>
        <end position="534"/>
    </location>
</feature>
<evidence type="ECO:0000259" key="1">
    <source>
        <dbReference type="Pfam" id="PF03235"/>
    </source>
</evidence>
<evidence type="ECO:0000259" key="2">
    <source>
        <dbReference type="Pfam" id="PF25202"/>
    </source>
</evidence>
<gene>
    <name evidence="3" type="ORF">DWY20_04280</name>
</gene>
<proteinExistence type="predicted"/>
<keyword evidence="4" id="KW-1185">Reference proteome</keyword>
<dbReference type="Pfam" id="PF25202">
    <property type="entry name" value="DUF7834"/>
    <property type="match status" value="1"/>
</dbReference>